<evidence type="ECO:0000313" key="1">
    <source>
        <dbReference type="EMBL" id="MFI6505059.1"/>
    </source>
</evidence>
<reference evidence="1 2" key="1">
    <citation type="submission" date="2024-10" db="EMBL/GenBank/DDBJ databases">
        <title>The Natural Products Discovery Center: Release of the First 8490 Sequenced Strains for Exploring Actinobacteria Biosynthetic Diversity.</title>
        <authorList>
            <person name="Kalkreuter E."/>
            <person name="Kautsar S.A."/>
            <person name="Yang D."/>
            <person name="Bader C.D."/>
            <person name="Teijaro C.N."/>
            <person name="Fluegel L."/>
            <person name="Davis C.M."/>
            <person name="Simpson J.R."/>
            <person name="Lauterbach L."/>
            <person name="Steele A.D."/>
            <person name="Gui C."/>
            <person name="Meng S."/>
            <person name="Li G."/>
            <person name="Viehrig K."/>
            <person name="Ye F."/>
            <person name="Su P."/>
            <person name="Kiefer A.F."/>
            <person name="Nichols A."/>
            <person name="Cepeda A.J."/>
            <person name="Yan W."/>
            <person name="Fan B."/>
            <person name="Jiang Y."/>
            <person name="Adhikari A."/>
            <person name="Zheng C.-J."/>
            <person name="Schuster L."/>
            <person name="Cowan T.M."/>
            <person name="Smanski M.J."/>
            <person name="Chevrette M.G."/>
            <person name="De Carvalho L.P.S."/>
            <person name="Shen B."/>
        </authorList>
    </citation>
    <scope>NUCLEOTIDE SEQUENCE [LARGE SCALE GENOMIC DNA]</scope>
    <source>
        <strain evidence="1 2">NPDC050545</strain>
    </source>
</reference>
<keyword evidence="2" id="KW-1185">Reference proteome</keyword>
<evidence type="ECO:0000313" key="2">
    <source>
        <dbReference type="Proteomes" id="UP001612741"/>
    </source>
</evidence>
<evidence type="ECO:0008006" key="3">
    <source>
        <dbReference type="Google" id="ProtNLM"/>
    </source>
</evidence>
<protein>
    <recommendedName>
        <fullName evidence="3">HNH endonuclease</fullName>
    </recommendedName>
</protein>
<organism evidence="1 2">
    <name type="scientific">Nonomuraea typhae</name>
    <dbReference type="NCBI Taxonomy" id="2603600"/>
    <lineage>
        <taxon>Bacteria</taxon>
        <taxon>Bacillati</taxon>
        <taxon>Actinomycetota</taxon>
        <taxon>Actinomycetes</taxon>
        <taxon>Streptosporangiales</taxon>
        <taxon>Streptosporangiaceae</taxon>
        <taxon>Nonomuraea</taxon>
    </lineage>
</organism>
<gene>
    <name evidence="1" type="ORF">ACIBG2_47300</name>
</gene>
<comment type="caution">
    <text evidence="1">The sequence shown here is derived from an EMBL/GenBank/DDBJ whole genome shotgun (WGS) entry which is preliminary data.</text>
</comment>
<accession>A0ABW7ZA59</accession>
<proteinExistence type="predicted"/>
<dbReference type="Proteomes" id="UP001612741">
    <property type="component" value="Unassembled WGS sequence"/>
</dbReference>
<dbReference type="EMBL" id="JBITGY010000017">
    <property type="protein sequence ID" value="MFI6505059.1"/>
    <property type="molecule type" value="Genomic_DNA"/>
</dbReference>
<dbReference type="RefSeq" id="WP_397091067.1">
    <property type="nucleotide sequence ID" value="NZ_JBITGY010000017.1"/>
</dbReference>
<name>A0ABW7ZA59_9ACTN</name>
<sequence length="225" mass="24851">MTEVPNWQDSKLGTMKRAALWLVAEIGVGNIFTKAQLRDAFPDVSQIDRRMRDLRDHGWSIHTSREDLSLSTSEQRFVGQGSPVWEPGKATKSSPTISAAQRREVLMRDDYLCRSCGIGAGEHFAGGQEAAQLEIARRQIKRADGTSSVELVTECNRCRVGGRQVIADVGALTARIRQLPAFDRKILAGWMADGHRNFSEVEKLWAAYRGLPAETRAQLSGAIGS</sequence>